<dbReference type="GO" id="GO:0016020">
    <property type="term" value="C:membrane"/>
    <property type="evidence" value="ECO:0007669"/>
    <property type="project" value="UniProtKB-SubCell"/>
</dbReference>
<evidence type="ECO:0000256" key="4">
    <source>
        <dbReference type="ARBA" id="ARBA00022989"/>
    </source>
</evidence>
<reference evidence="8" key="1">
    <citation type="submission" date="2014-08" db="EMBL/GenBank/DDBJ databases">
        <authorList>
            <person name="Sharma Rahul"/>
            <person name="Thines Marco"/>
        </authorList>
    </citation>
    <scope>NUCLEOTIDE SEQUENCE</scope>
</reference>
<feature type="transmembrane region" description="Helical" evidence="7">
    <location>
        <begin position="21"/>
        <end position="41"/>
    </location>
</feature>
<feature type="compositionally biased region" description="Low complexity" evidence="6">
    <location>
        <begin position="242"/>
        <end position="255"/>
    </location>
</feature>
<feature type="compositionally biased region" description="Basic residues" evidence="6">
    <location>
        <begin position="204"/>
        <end position="214"/>
    </location>
</feature>
<dbReference type="AlphaFoldDB" id="A0A0F7SKK4"/>
<organism evidence="8">
    <name type="scientific">Phaffia rhodozyma</name>
    <name type="common">Yeast</name>
    <name type="synonym">Xanthophyllomyces dendrorhous</name>
    <dbReference type="NCBI Taxonomy" id="264483"/>
    <lineage>
        <taxon>Eukaryota</taxon>
        <taxon>Fungi</taxon>
        <taxon>Dikarya</taxon>
        <taxon>Basidiomycota</taxon>
        <taxon>Agaricomycotina</taxon>
        <taxon>Tremellomycetes</taxon>
        <taxon>Cystofilobasidiales</taxon>
        <taxon>Mrakiaceae</taxon>
        <taxon>Phaffia</taxon>
    </lineage>
</organism>
<evidence type="ECO:0000256" key="6">
    <source>
        <dbReference type="SAM" id="MobiDB-lite"/>
    </source>
</evidence>
<dbReference type="PANTHER" id="PTHR21659">
    <property type="entry name" value="HYDROPHOBIC PROTEIN RCI2 LOW TEMPERATURE AND SALT RESPONSIVE PROTEIN LTI6 -RELATED"/>
    <property type="match status" value="1"/>
</dbReference>
<evidence type="ECO:0000256" key="7">
    <source>
        <dbReference type="SAM" id="Phobius"/>
    </source>
</evidence>
<evidence type="ECO:0000256" key="1">
    <source>
        <dbReference type="ARBA" id="ARBA00004370"/>
    </source>
</evidence>
<feature type="compositionally biased region" description="Basic and acidic residues" evidence="6">
    <location>
        <begin position="256"/>
        <end position="273"/>
    </location>
</feature>
<sequence>MSYNHHLPKKLEFKVKKHHGLTGAVMIAGFLLPPLAVALRFGIGTDFFINVFCTICGYFPGHGHNFYVQNIRNNTNKKRTPKWALKAGLVDDSEQQRRKAKNAWSGRYEERNAHSTLEGQDYEEGQIADVLANPTDTSMAGGGGASRGREDRLWDENEVEFYNEAEAPNQRHHHYPMNFEGAGGSSRSRPSQYTFDNTVDEPKKSKKSSKKVSKKQVNYDNDDDVPAWGETYGAPRRNRAPSGSSPSLISNSSGGDHSRGNSTRPRDDLDHQF</sequence>
<feature type="region of interest" description="Disordered" evidence="6">
    <location>
        <begin position="165"/>
        <end position="273"/>
    </location>
</feature>
<evidence type="ECO:0000256" key="3">
    <source>
        <dbReference type="ARBA" id="ARBA00022692"/>
    </source>
</evidence>
<evidence type="ECO:0000313" key="8">
    <source>
        <dbReference type="EMBL" id="CED82667.1"/>
    </source>
</evidence>
<keyword evidence="3 7" id="KW-0812">Transmembrane</keyword>
<dbReference type="EMBL" id="LN483142">
    <property type="protein sequence ID" value="CED82667.1"/>
    <property type="molecule type" value="Genomic_DNA"/>
</dbReference>
<keyword evidence="4 7" id="KW-1133">Transmembrane helix</keyword>
<comment type="similarity">
    <text evidence="2">Belongs to the UPF0057 (PMP3) family.</text>
</comment>
<proteinExistence type="inferred from homology"/>
<feature type="transmembrane region" description="Helical" evidence="7">
    <location>
        <begin position="47"/>
        <end position="68"/>
    </location>
</feature>
<name>A0A0F7SKK4_PHARH</name>
<keyword evidence="5 7" id="KW-0472">Membrane</keyword>
<feature type="region of interest" description="Disordered" evidence="6">
    <location>
        <begin position="94"/>
        <end position="122"/>
    </location>
</feature>
<protein>
    <submittedName>
        <fullName evidence="8">Proteolipid membrane potential modulator</fullName>
    </submittedName>
</protein>
<accession>A0A0F7SKK4</accession>
<feature type="compositionally biased region" description="Polar residues" evidence="6">
    <location>
        <begin position="185"/>
        <end position="197"/>
    </location>
</feature>
<dbReference type="InterPro" id="IPR000612">
    <property type="entry name" value="PMP3"/>
</dbReference>
<evidence type="ECO:0000256" key="5">
    <source>
        <dbReference type="ARBA" id="ARBA00023136"/>
    </source>
</evidence>
<dbReference type="Pfam" id="PF01679">
    <property type="entry name" value="Pmp3"/>
    <property type="match status" value="1"/>
</dbReference>
<evidence type="ECO:0000256" key="2">
    <source>
        <dbReference type="ARBA" id="ARBA00009530"/>
    </source>
</evidence>
<dbReference type="PANTHER" id="PTHR21659:SF63">
    <property type="entry name" value="PLASMA MEMBRANE PROTEOLIPID PMP3"/>
    <property type="match status" value="1"/>
</dbReference>
<comment type="subcellular location">
    <subcellularLocation>
        <location evidence="1">Membrane</location>
    </subcellularLocation>
</comment>